<dbReference type="GO" id="GO:0071555">
    <property type="term" value="P:cell wall organization"/>
    <property type="evidence" value="ECO:0007669"/>
    <property type="project" value="UniProtKB-KW"/>
</dbReference>
<sequence length="448" mass="47924">AADAEPARPVPPIRPARTSRSVRPPARAGGSAPSPASTDNPVRRIQPQPPAPPAAPAGALDDETDRPIGIRKVRRAPRPVVTPPGDKFAGPARRRRRSAGGRLIGVLALALLAVIVISALMLFQPFGSAEGARVQVTIPPGSGARAIGDRLAEAGVVNSGLFFSLRATLSGKRESLRSGRHTLRKDMTYGSAIAALSKKEEVAAKPPTIKVTIPEGRSRREIAPIARRAGLKGGYLAASRRFRGKLRPSRYGAPRGTRSLEGFLFPATYELRPGAPARDLVERQLAAFRENFAGVDLARARRKNLSAYEVLIIASMVEREAQRAKERPLIAAVIYNRLKDGMPLGIDATSRYVLDKPSGALTKSELEIDSPYNTRKRAGLPPTPIGNPGLSSIRAAAAPANVKFRYFVVKPGTCGQHAFSETDEQFQRDSARYNAARDAAGGKSPTTC</sequence>
<evidence type="ECO:0000256" key="6">
    <source>
        <dbReference type="ARBA" id="ARBA00023316"/>
    </source>
</evidence>
<dbReference type="EMBL" id="CADCVQ010000125">
    <property type="protein sequence ID" value="CAA9515809.1"/>
    <property type="molecule type" value="Genomic_DNA"/>
</dbReference>
<dbReference type="Pfam" id="PF02618">
    <property type="entry name" value="YceG"/>
    <property type="match status" value="1"/>
</dbReference>
<gene>
    <name evidence="9" type="ORF">AVDCRST_MAG67-2980</name>
</gene>
<feature type="transmembrane region" description="Helical" evidence="8">
    <location>
        <begin position="103"/>
        <end position="123"/>
    </location>
</feature>
<reference evidence="9" key="1">
    <citation type="submission" date="2020-02" db="EMBL/GenBank/DDBJ databases">
        <authorList>
            <person name="Meier V. D."/>
        </authorList>
    </citation>
    <scope>NUCLEOTIDE SEQUENCE</scope>
    <source>
        <strain evidence="9">AVDCRST_MAG67</strain>
    </source>
</reference>
<evidence type="ECO:0000256" key="5">
    <source>
        <dbReference type="ARBA" id="ARBA00023239"/>
    </source>
</evidence>
<accession>A0A6J4T7A1</accession>
<feature type="non-terminal residue" evidence="9">
    <location>
        <position position="1"/>
    </location>
</feature>
<dbReference type="PANTHER" id="PTHR30518">
    <property type="entry name" value="ENDOLYTIC MUREIN TRANSGLYCOSYLASE"/>
    <property type="match status" value="1"/>
</dbReference>
<evidence type="ECO:0000256" key="7">
    <source>
        <dbReference type="SAM" id="MobiDB-lite"/>
    </source>
</evidence>
<feature type="region of interest" description="Disordered" evidence="7">
    <location>
        <begin position="1"/>
        <end position="95"/>
    </location>
</feature>
<dbReference type="GO" id="GO:0016829">
    <property type="term" value="F:lyase activity"/>
    <property type="evidence" value="ECO:0007669"/>
    <property type="project" value="UniProtKB-KW"/>
</dbReference>
<keyword evidence="1" id="KW-1003">Cell membrane</keyword>
<evidence type="ECO:0000256" key="8">
    <source>
        <dbReference type="SAM" id="Phobius"/>
    </source>
</evidence>
<keyword evidence="6" id="KW-0961">Cell wall biogenesis/degradation</keyword>
<dbReference type="InterPro" id="IPR003770">
    <property type="entry name" value="MLTG-like"/>
</dbReference>
<dbReference type="CDD" id="cd08010">
    <property type="entry name" value="MltG_like"/>
    <property type="match status" value="1"/>
</dbReference>
<dbReference type="NCBIfam" id="TIGR00247">
    <property type="entry name" value="endolytic transglycosylase MltG"/>
    <property type="match status" value="1"/>
</dbReference>
<feature type="compositionally biased region" description="Low complexity" evidence="7">
    <location>
        <begin position="23"/>
        <end position="37"/>
    </location>
</feature>
<evidence type="ECO:0000256" key="2">
    <source>
        <dbReference type="ARBA" id="ARBA00022692"/>
    </source>
</evidence>
<organism evidence="9">
    <name type="scientific">uncultured Solirubrobacteraceae bacterium</name>
    <dbReference type="NCBI Taxonomy" id="1162706"/>
    <lineage>
        <taxon>Bacteria</taxon>
        <taxon>Bacillati</taxon>
        <taxon>Actinomycetota</taxon>
        <taxon>Thermoleophilia</taxon>
        <taxon>Solirubrobacterales</taxon>
        <taxon>Solirubrobacteraceae</taxon>
        <taxon>environmental samples</taxon>
    </lineage>
</organism>
<dbReference type="HAMAP" id="MF_02065">
    <property type="entry name" value="MltG"/>
    <property type="match status" value="1"/>
</dbReference>
<evidence type="ECO:0000256" key="1">
    <source>
        <dbReference type="ARBA" id="ARBA00022475"/>
    </source>
</evidence>
<protein>
    <submittedName>
        <fullName evidence="9">FIG004453: protein YceG like</fullName>
    </submittedName>
</protein>
<dbReference type="PANTHER" id="PTHR30518:SF2">
    <property type="entry name" value="ENDOLYTIC MUREIN TRANSGLYCOSYLASE"/>
    <property type="match status" value="1"/>
</dbReference>
<name>A0A6J4T7A1_9ACTN</name>
<evidence type="ECO:0000313" key="9">
    <source>
        <dbReference type="EMBL" id="CAA9515809.1"/>
    </source>
</evidence>
<keyword evidence="3 8" id="KW-1133">Transmembrane helix</keyword>
<dbReference type="AlphaFoldDB" id="A0A6J4T7A1"/>
<keyword evidence="5" id="KW-0456">Lyase</keyword>
<dbReference type="Gene3D" id="3.30.1490.480">
    <property type="entry name" value="Endolytic murein transglycosylase"/>
    <property type="match status" value="1"/>
</dbReference>
<keyword evidence="2 8" id="KW-0812">Transmembrane</keyword>
<evidence type="ECO:0000256" key="4">
    <source>
        <dbReference type="ARBA" id="ARBA00023136"/>
    </source>
</evidence>
<proteinExistence type="inferred from homology"/>
<evidence type="ECO:0000256" key="3">
    <source>
        <dbReference type="ARBA" id="ARBA00022989"/>
    </source>
</evidence>
<keyword evidence="4 8" id="KW-0472">Membrane</keyword>